<dbReference type="Proteomes" id="UP001206126">
    <property type="component" value="Unassembled WGS sequence"/>
</dbReference>
<feature type="domain" description="Histidine kinase/HSP90-like ATPase" evidence="5">
    <location>
        <begin position="277"/>
        <end position="364"/>
    </location>
</feature>
<dbReference type="InterPro" id="IPR050482">
    <property type="entry name" value="Sensor_HK_TwoCompSys"/>
</dbReference>
<keyword evidence="4" id="KW-0472">Membrane</keyword>
<keyword evidence="1" id="KW-0808">Transferase</keyword>
<keyword evidence="4" id="KW-0812">Transmembrane</keyword>
<evidence type="ECO:0000313" key="7">
    <source>
        <dbReference type="EMBL" id="MCS0809971.1"/>
    </source>
</evidence>
<dbReference type="EMBL" id="JANUHB010000005">
    <property type="protein sequence ID" value="MCS0809971.1"/>
    <property type="molecule type" value="Genomic_DNA"/>
</dbReference>
<evidence type="ECO:0000256" key="1">
    <source>
        <dbReference type="ARBA" id="ARBA00022679"/>
    </source>
</evidence>
<dbReference type="GO" id="GO:0016301">
    <property type="term" value="F:kinase activity"/>
    <property type="evidence" value="ECO:0007669"/>
    <property type="project" value="UniProtKB-KW"/>
</dbReference>
<evidence type="ECO:0000256" key="4">
    <source>
        <dbReference type="SAM" id="Phobius"/>
    </source>
</evidence>
<proteinExistence type="predicted"/>
<feature type="transmembrane region" description="Helical" evidence="4">
    <location>
        <begin position="109"/>
        <end position="128"/>
    </location>
</feature>
<name>A0ABT2DF72_9BURK</name>
<accession>A0ABT2DF72</accession>
<evidence type="ECO:0000313" key="8">
    <source>
        <dbReference type="Proteomes" id="UP001206126"/>
    </source>
</evidence>
<dbReference type="Pfam" id="PF02518">
    <property type="entry name" value="HATPase_c"/>
    <property type="match status" value="1"/>
</dbReference>
<feature type="domain" description="Signal transduction histidine kinase subgroup 3 dimerisation and phosphoacceptor" evidence="6">
    <location>
        <begin position="177"/>
        <end position="243"/>
    </location>
</feature>
<sequence>MNTVQRILKGPWIPPEFGKMPYMWLFSLCFVWWKYLYVVPDRMEVLLIALTTLLFLPIYLHSFWVERERALLYVVFASVLATIWAFYNFSNLFIFAGAMCARVQPQRRAYQTLAAVMAVAVAAGLLLARERLFYFMPLLVVGLPVGIAAISEASLRRTRQALLRKQEEVEHLARIAERERISRDLHDLLGHSLSMIALKAELAGKLAERDVVACRSEIHDIETAARKALSEVRAAVTGYRQSGLASALASARASLAAANVELYEEVQRIALPPAKEHVLALALREAVTNVVRHAQANRCRLALAEEDGMAVLRVADDGARVREASDLKRGNGLTGMHERAAAAGGSLSITAGAGTTLELRLPLGEPA</sequence>
<organism evidence="7 8">
    <name type="scientific">Massilia agilis</name>
    <dbReference type="NCBI Taxonomy" id="1811226"/>
    <lineage>
        <taxon>Bacteria</taxon>
        <taxon>Pseudomonadati</taxon>
        <taxon>Pseudomonadota</taxon>
        <taxon>Betaproteobacteria</taxon>
        <taxon>Burkholderiales</taxon>
        <taxon>Oxalobacteraceae</taxon>
        <taxon>Telluria group</taxon>
        <taxon>Massilia</taxon>
    </lineage>
</organism>
<dbReference type="PANTHER" id="PTHR24421">
    <property type="entry name" value="NITRATE/NITRITE SENSOR PROTEIN NARX-RELATED"/>
    <property type="match status" value="1"/>
</dbReference>
<dbReference type="InterPro" id="IPR003594">
    <property type="entry name" value="HATPase_dom"/>
</dbReference>
<dbReference type="CDD" id="cd16917">
    <property type="entry name" value="HATPase_UhpB-NarQ-NarX-like"/>
    <property type="match status" value="1"/>
</dbReference>
<evidence type="ECO:0000259" key="6">
    <source>
        <dbReference type="Pfam" id="PF07730"/>
    </source>
</evidence>
<dbReference type="Pfam" id="PF07730">
    <property type="entry name" value="HisKA_3"/>
    <property type="match status" value="1"/>
</dbReference>
<dbReference type="PANTHER" id="PTHR24421:SF63">
    <property type="entry name" value="SENSOR HISTIDINE KINASE DESK"/>
    <property type="match status" value="1"/>
</dbReference>
<gene>
    <name evidence="7" type="ORF">NX774_18775</name>
</gene>
<keyword evidence="2 7" id="KW-0418">Kinase</keyword>
<evidence type="ECO:0000256" key="3">
    <source>
        <dbReference type="ARBA" id="ARBA00023012"/>
    </source>
</evidence>
<protein>
    <submittedName>
        <fullName evidence="7">Sensor histidine kinase</fullName>
    </submittedName>
</protein>
<keyword evidence="8" id="KW-1185">Reference proteome</keyword>
<feature type="transmembrane region" description="Helical" evidence="4">
    <location>
        <begin position="45"/>
        <end position="64"/>
    </location>
</feature>
<dbReference type="InterPro" id="IPR036890">
    <property type="entry name" value="HATPase_C_sf"/>
</dbReference>
<feature type="transmembrane region" description="Helical" evidence="4">
    <location>
        <begin position="70"/>
        <end position="97"/>
    </location>
</feature>
<reference evidence="7 8" key="1">
    <citation type="submission" date="2022-08" db="EMBL/GenBank/DDBJ databases">
        <title>Reclassification of Massilia species as members of the genera Telluria, Duganella, Pseudoduganella, Mokoshia gen. nov. and Zemynaea gen. nov. using orthogonal and non-orthogonal genome-based approaches.</title>
        <authorList>
            <person name="Bowman J.P."/>
        </authorList>
    </citation>
    <scope>NUCLEOTIDE SEQUENCE [LARGE SCALE GENOMIC DNA]</scope>
    <source>
        <strain evidence="7 8">JCM 31605</strain>
    </source>
</reference>
<comment type="caution">
    <text evidence="7">The sequence shown here is derived from an EMBL/GenBank/DDBJ whole genome shotgun (WGS) entry which is preliminary data.</text>
</comment>
<dbReference type="InterPro" id="IPR011712">
    <property type="entry name" value="Sig_transdc_His_kin_sub3_dim/P"/>
</dbReference>
<keyword evidence="3" id="KW-0902">Two-component regulatory system</keyword>
<dbReference type="SUPFAM" id="SSF55874">
    <property type="entry name" value="ATPase domain of HSP90 chaperone/DNA topoisomerase II/histidine kinase"/>
    <property type="match status" value="1"/>
</dbReference>
<evidence type="ECO:0000256" key="2">
    <source>
        <dbReference type="ARBA" id="ARBA00022777"/>
    </source>
</evidence>
<feature type="transmembrane region" description="Helical" evidence="4">
    <location>
        <begin position="134"/>
        <end position="155"/>
    </location>
</feature>
<dbReference type="Gene3D" id="3.30.565.10">
    <property type="entry name" value="Histidine kinase-like ATPase, C-terminal domain"/>
    <property type="match status" value="1"/>
</dbReference>
<dbReference type="Gene3D" id="1.20.5.1930">
    <property type="match status" value="1"/>
</dbReference>
<evidence type="ECO:0000259" key="5">
    <source>
        <dbReference type="Pfam" id="PF02518"/>
    </source>
</evidence>
<keyword evidence="4" id="KW-1133">Transmembrane helix</keyword>
<feature type="transmembrane region" description="Helical" evidence="4">
    <location>
        <begin position="20"/>
        <end position="38"/>
    </location>
</feature>
<dbReference type="RefSeq" id="WP_258823803.1">
    <property type="nucleotide sequence ID" value="NZ_JANUHB010000005.1"/>
</dbReference>